<proteinExistence type="inferred from homology"/>
<evidence type="ECO:0000256" key="7">
    <source>
        <dbReference type="HAMAP-Rule" id="MF_00396"/>
    </source>
</evidence>
<keyword evidence="4 7" id="KW-0249">Electron transport</keyword>
<keyword evidence="9" id="KW-0934">Plastid</keyword>
<comment type="function">
    <text evidence="7">Component of the cytochrome b6-f complex, which mediates electron transfer between photosystem II (PSII) and photosystem I (PSI), cyclic electron flow around PSI, and state transitions.</text>
</comment>
<name>A0A4D6WW12_9FLOR</name>
<accession>A0A4D6WW12</accession>
<dbReference type="EMBL" id="MK814680">
    <property type="protein sequence ID" value="QCI07282.1"/>
    <property type="molecule type" value="Genomic_DNA"/>
</dbReference>
<evidence type="ECO:0000256" key="1">
    <source>
        <dbReference type="ARBA" id="ARBA00004167"/>
    </source>
</evidence>
<reference evidence="9" key="1">
    <citation type="journal article" date="2019" name="Mol. Phylogenet. Evol.">
        <title>Morphological evolution and classification of the red algal order Ceramiales inferred using plastid phylogenomics.</title>
        <authorList>
            <person name="Diaz-Tapia P."/>
            <person name="Pasella M.M."/>
            <person name="Verbruggen H."/>
            <person name="Maggs C.A."/>
        </authorList>
    </citation>
    <scope>NUCLEOTIDE SEQUENCE</scope>
    <source>
        <strain evidence="9">HV05551</strain>
    </source>
</reference>
<feature type="transmembrane region" description="Helical" evidence="8">
    <location>
        <begin position="13"/>
        <end position="32"/>
    </location>
</feature>
<keyword evidence="2 7" id="KW-0813">Transport</keyword>
<keyword evidence="6 7" id="KW-0472">Membrane</keyword>
<geneLocation type="plastid" evidence="9"/>
<comment type="subcellular location">
    <subcellularLocation>
        <location evidence="7">Cellular thylakoid membrane</location>
        <topology evidence="7">Single-pass membrane protein</topology>
    </subcellularLocation>
    <subcellularLocation>
        <location evidence="1">Membrane</location>
        <topology evidence="1">Single-pass membrane protein</topology>
    </subcellularLocation>
</comment>
<keyword evidence="3 7" id="KW-0812">Transmembrane</keyword>
<organism evidence="9">
    <name type="scientific">Hypnea pannosa</name>
    <dbReference type="NCBI Taxonomy" id="105607"/>
    <lineage>
        <taxon>Eukaryota</taxon>
        <taxon>Rhodophyta</taxon>
        <taxon>Florideophyceae</taxon>
        <taxon>Rhodymeniophycidae</taxon>
        <taxon>Gigartinales</taxon>
        <taxon>Hypneaceae</taxon>
        <taxon>Hypnea</taxon>
    </lineage>
</organism>
<dbReference type="Pfam" id="PF08041">
    <property type="entry name" value="PetM"/>
    <property type="match status" value="1"/>
</dbReference>
<evidence type="ECO:0000256" key="4">
    <source>
        <dbReference type="ARBA" id="ARBA00022982"/>
    </source>
</evidence>
<keyword evidence="7" id="KW-0793">Thylakoid</keyword>
<dbReference type="HAMAP" id="MF_00396">
    <property type="entry name" value="Cytb6_f_PetM"/>
    <property type="match status" value="1"/>
</dbReference>
<dbReference type="AlphaFoldDB" id="A0A4D6WW12"/>
<keyword evidence="5 7" id="KW-1133">Transmembrane helix</keyword>
<dbReference type="GO" id="GO:0042651">
    <property type="term" value="C:thylakoid membrane"/>
    <property type="evidence" value="ECO:0007669"/>
    <property type="project" value="UniProtKB-UniRule"/>
</dbReference>
<evidence type="ECO:0000256" key="2">
    <source>
        <dbReference type="ARBA" id="ARBA00022448"/>
    </source>
</evidence>
<dbReference type="GO" id="GO:0009055">
    <property type="term" value="F:electron transfer activity"/>
    <property type="evidence" value="ECO:0007669"/>
    <property type="project" value="UniProtKB-UniRule"/>
</dbReference>
<evidence type="ECO:0000313" key="9">
    <source>
        <dbReference type="EMBL" id="QCI07282.1"/>
    </source>
</evidence>
<comment type="similarity">
    <text evidence="7">Belongs to the PetM family.</text>
</comment>
<evidence type="ECO:0000256" key="8">
    <source>
        <dbReference type="SAM" id="Phobius"/>
    </source>
</evidence>
<evidence type="ECO:0000256" key="6">
    <source>
        <dbReference type="ARBA" id="ARBA00023136"/>
    </source>
</evidence>
<dbReference type="GO" id="GO:0015979">
    <property type="term" value="P:photosynthesis"/>
    <property type="evidence" value="ECO:0007669"/>
    <property type="project" value="UniProtKB-KW"/>
</dbReference>
<gene>
    <name evidence="7 9" type="primary">petM</name>
</gene>
<keyword evidence="7" id="KW-0602">Photosynthesis</keyword>
<sequence>MTNLYISNEIMEASIISSTLILLGLVLGFALLKIQGE</sequence>
<dbReference type="InterPro" id="IPR012595">
    <property type="entry name" value="PetM_cyt_b6/f_cplx_su7"/>
</dbReference>
<reference evidence="9" key="2">
    <citation type="submission" date="2019-04" db="EMBL/GenBank/DDBJ databases">
        <authorList>
            <person name="Pasella M."/>
        </authorList>
    </citation>
    <scope>NUCLEOTIDE SEQUENCE</scope>
    <source>
        <strain evidence="9">HV05551</strain>
    </source>
</reference>
<comment type="subunit">
    <text evidence="7">The 4 large subunits of the cytochrome b6-f complex are cytochrome b6, subunit IV (17 kDa polypeptide, PetD), cytochrome f and the Rieske protein, while the 4 small subunits are PetG, PetL, PetM and PetN. The complex functions as a dimer.</text>
</comment>
<evidence type="ECO:0000256" key="3">
    <source>
        <dbReference type="ARBA" id="ARBA00022692"/>
    </source>
</evidence>
<protein>
    <recommendedName>
        <fullName evidence="7">Cytochrome b6-f complex subunit 7</fullName>
    </recommendedName>
    <alternativeName>
        <fullName evidence="7">Cytochrome b6-f complex subunit PetM</fullName>
    </alternativeName>
    <alternativeName>
        <fullName evidence="7">Cytochrome b6-f complex subunit VII</fullName>
    </alternativeName>
</protein>
<dbReference type="GO" id="GO:0009512">
    <property type="term" value="C:cytochrome b6f complex"/>
    <property type="evidence" value="ECO:0007669"/>
    <property type="project" value="InterPro"/>
</dbReference>
<evidence type="ECO:0000256" key="5">
    <source>
        <dbReference type="ARBA" id="ARBA00022989"/>
    </source>
</evidence>